<keyword evidence="2" id="KW-0812">Transmembrane</keyword>
<dbReference type="Pfam" id="PF13196">
    <property type="entry name" value="DUF4012"/>
    <property type="match status" value="1"/>
</dbReference>
<proteinExistence type="predicted"/>
<keyword evidence="4" id="KW-1185">Reference proteome</keyword>
<dbReference type="AlphaFoldDB" id="A0A087DKT9"/>
<evidence type="ECO:0008006" key="5">
    <source>
        <dbReference type="Google" id="ProtNLM"/>
    </source>
</evidence>
<evidence type="ECO:0000313" key="4">
    <source>
        <dbReference type="Proteomes" id="UP000029004"/>
    </source>
</evidence>
<dbReference type="EMBL" id="JGZP01000015">
    <property type="protein sequence ID" value="KFI96139.1"/>
    <property type="molecule type" value="Genomic_DNA"/>
</dbReference>
<keyword evidence="2" id="KW-1133">Transmembrane helix</keyword>
<accession>A0A087DKT9</accession>
<evidence type="ECO:0000313" key="3">
    <source>
        <dbReference type="EMBL" id="KFI96139.1"/>
    </source>
</evidence>
<dbReference type="OrthoDB" id="3203519at2"/>
<comment type="caution">
    <text evidence="3">The sequence shown here is derived from an EMBL/GenBank/DDBJ whole genome shotgun (WGS) entry which is preliminary data.</text>
</comment>
<dbReference type="STRING" id="762211.BSTEL_1172"/>
<dbReference type="Proteomes" id="UP000029004">
    <property type="component" value="Unassembled WGS sequence"/>
</dbReference>
<evidence type="ECO:0000256" key="2">
    <source>
        <dbReference type="SAM" id="Phobius"/>
    </source>
</evidence>
<name>A0A087DKT9_9BIFI</name>
<evidence type="ECO:0000256" key="1">
    <source>
        <dbReference type="SAM" id="MobiDB-lite"/>
    </source>
</evidence>
<dbReference type="RefSeq" id="WP_051922971.1">
    <property type="nucleotide sequence ID" value="NZ_JGZP01000015.1"/>
</dbReference>
<dbReference type="eggNOG" id="COG2976">
    <property type="taxonomic scope" value="Bacteria"/>
</dbReference>
<protein>
    <recommendedName>
        <fullName evidence="5">DUF4012 domain-containing protein</fullName>
    </recommendedName>
</protein>
<gene>
    <name evidence="3" type="ORF">BSTEL_1172</name>
</gene>
<reference evidence="3 4" key="1">
    <citation type="submission" date="2014-03" db="EMBL/GenBank/DDBJ databases">
        <title>Genomics of Bifidobacteria.</title>
        <authorList>
            <person name="Ventura M."/>
            <person name="Milani C."/>
            <person name="Lugli G.A."/>
        </authorList>
    </citation>
    <scope>NUCLEOTIDE SEQUENCE [LARGE SCALE GENOMIC DNA]</scope>
    <source>
        <strain evidence="3 4">DSM 23968</strain>
    </source>
</reference>
<feature type="region of interest" description="Disordered" evidence="1">
    <location>
        <begin position="1"/>
        <end position="36"/>
    </location>
</feature>
<organism evidence="3 4">
    <name type="scientific">Bifidobacterium stellenboschense</name>
    <dbReference type="NCBI Taxonomy" id="762211"/>
    <lineage>
        <taxon>Bacteria</taxon>
        <taxon>Bacillati</taxon>
        <taxon>Actinomycetota</taxon>
        <taxon>Actinomycetes</taxon>
        <taxon>Bifidobacteriales</taxon>
        <taxon>Bifidobacteriaceae</taxon>
        <taxon>Bifidobacterium</taxon>
    </lineage>
</organism>
<feature type="transmembrane region" description="Helical" evidence="2">
    <location>
        <begin position="54"/>
        <end position="74"/>
    </location>
</feature>
<sequence>MSDMESEGNAGSGEARVVPPDLSHVPEGSHRRGRRRMSDAHIARLRRRRRRRRILLVILAVLVALAAWGAYLAYSALVAKREIQAAVASASSLGAGAVTGDANAAKTALDQMGGHIDKAYAQTGNPLWKPVEFIPYYGSDVKTVRESVRIMADMSDNALPQLETALTGMQVKDFGVSGGKVSLPGLKDNAESLRLANETITQANTEFQRLGGTHVPQLTRMLADAQRRFDSAASLMDAASRFAQVAPAMLDVDGSGAHSYLIIGENNAEARAGGGLPASWGVMTVDDGVITISDFISDTAIAQQTEPVVPLTAEEQSLFGDKLATIAHDVNITPDFTRTGRIARAMWQKTQGQTVDGVIAVDPVFLQQLIGVTGPVTLADGTTLDGTNAARTLLHDEYYRTDDYAAQDAFFADAAGATFRHAMASNALDARQLLTTFSTSVSNGHVKLWLADEGLQRQLENTAIGGTLSRAAGKPTVGVYVNNASQSKMDWYLDRSVTTTYVGTRADGGRDYDVHISMTNTFDAADAASTPQYVLGDGIDGLTGGRNATLLYVTAPADGRLVSWRFSDGSQFDNYLTLDGLTVGVKRVELAPGQSLEATVRVRTSNLATGNPRNGLVVRQTPLIRNE</sequence>
<keyword evidence="2" id="KW-0472">Membrane</keyword>
<dbReference type="InterPro" id="IPR025101">
    <property type="entry name" value="DUF4012"/>
</dbReference>